<evidence type="ECO:0000259" key="2">
    <source>
        <dbReference type="SMART" id="SM00460"/>
    </source>
</evidence>
<dbReference type="InterPro" id="IPR038765">
    <property type="entry name" value="Papain-like_cys_pep_sf"/>
</dbReference>
<proteinExistence type="predicted"/>
<reference evidence="3" key="1">
    <citation type="submission" date="2018-05" db="EMBL/GenBank/DDBJ databases">
        <authorList>
            <person name="Lanie J.A."/>
            <person name="Ng W.-L."/>
            <person name="Kazmierczak K.M."/>
            <person name="Andrzejewski T.M."/>
            <person name="Davidsen T.M."/>
            <person name="Wayne K.J."/>
            <person name="Tettelin H."/>
            <person name="Glass J.I."/>
            <person name="Rusch D."/>
            <person name="Podicherti R."/>
            <person name="Tsui H.-C.T."/>
            <person name="Winkler M.E."/>
        </authorList>
    </citation>
    <scope>NUCLEOTIDE SEQUENCE</scope>
</reference>
<feature type="non-terminal residue" evidence="3">
    <location>
        <position position="251"/>
    </location>
</feature>
<accession>A0A383AL90</accession>
<sequence>AYDGRFAEGLISAYPSVSASVDYRSITIQSANPGISLDSQMPTPARLFLSSVPGEFSVPTMAMVSTAGSDPVVFTSAVVEFTAGDVYDAKSSPVDEYTRLPDDLDSRIASLAQEVVAGADSDYEKAVRIAEYLNISFEYGFADQSTSSSGAGSDPVVTFLFHDWVGTCGNFSSAFVLMARSVGLSSRVVAGWGIEPRAGDQVVYSDQAHQWVEVAFDGLGWIEFDPTPGGANIRNQSGISSQDSLEEYKET</sequence>
<feature type="non-terminal residue" evidence="3">
    <location>
        <position position="1"/>
    </location>
</feature>
<dbReference type="SUPFAM" id="SSF54001">
    <property type="entry name" value="Cysteine proteinases"/>
    <property type="match status" value="1"/>
</dbReference>
<feature type="domain" description="Transglutaminase-like" evidence="2">
    <location>
        <begin position="160"/>
        <end position="228"/>
    </location>
</feature>
<dbReference type="EMBL" id="UINC01192933">
    <property type="protein sequence ID" value="SVE08309.1"/>
    <property type="molecule type" value="Genomic_DNA"/>
</dbReference>
<dbReference type="Pfam" id="PF01841">
    <property type="entry name" value="Transglut_core"/>
    <property type="match status" value="1"/>
</dbReference>
<gene>
    <name evidence="3" type="ORF">METZ01_LOCUS461163</name>
</gene>
<feature type="compositionally biased region" description="Polar residues" evidence="1">
    <location>
        <begin position="233"/>
        <end position="243"/>
    </location>
</feature>
<name>A0A383AL90_9ZZZZ</name>
<feature type="region of interest" description="Disordered" evidence="1">
    <location>
        <begin position="232"/>
        <end position="251"/>
    </location>
</feature>
<protein>
    <recommendedName>
        <fullName evidence="2">Transglutaminase-like domain-containing protein</fullName>
    </recommendedName>
</protein>
<dbReference type="PANTHER" id="PTHR42736">
    <property type="entry name" value="PROTEIN-GLUTAMINE GAMMA-GLUTAMYLTRANSFERASE"/>
    <property type="match status" value="1"/>
</dbReference>
<dbReference type="AlphaFoldDB" id="A0A383AL90"/>
<dbReference type="Gene3D" id="3.10.620.30">
    <property type="match status" value="1"/>
</dbReference>
<dbReference type="SMART" id="SM00460">
    <property type="entry name" value="TGc"/>
    <property type="match status" value="1"/>
</dbReference>
<organism evidence="3">
    <name type="scientific">marine metagenome</name>
    <dbReference type="NCBI Taxonomy" id="408172"/>
    <lineage>
        <taxon>unclassified sequences</taxon>
        <taxon>metagenomes</taxon>
        <taxon>ecological metagenomes</taxon>
    </lineage>
</organism>
<dbReference type="InterPro" id="IPR002931">
    <property type="entry name" value="Transglutaminase-like"/>
</dbReference>
<evidence type="ECO:0000256" key="1">
    <source>
        <dbReference type="SAM" id="MobiDB-lite"/>
    </source>
</evidence>
<dbReference type="InterPro" id="IPR052901">
    <property type="entry name" value="Bact_TGase-like"/>
</dbReference>
<dbReference type="PANTHER" id="PTHR42736:SF1">
    <property type="entry name" value="PROTEIN-GLUTAMINE GAMMA-GLUTAMYLTRANSFERASE"/>
    <property type="match status" value="1"/>
</dbReference>
<evidence type="ECO:0000313" key="3">
    <source>
        <dbReference type="EMBL" id="SVE08309.1"/>
    </source>
</evidence>